<comment type="caution">
    <text evidence="2">The sequence shown here is derived from an EMBL/GenBank/DDBJ whole genome shotgun (WGS) entry which is preliminary data.</text>
</comment>
<protein>
    <submittedName>
        <fullName evidence="2">Diguanylate cyclase/phosphodiesterase (GGDEF &amp; EAL domain) with PAS/PAC sensor(S)</fullName>
    </submittedName>
</protein>
<feature type="domain" description="EAL" evidence="1">
    <location>
        <begin position="1"/>
        <end position="122"/>
    </location>
</feature>
<dbReference type="PANTHER" id="PTHR33121">
    <property type="entry name" value="CYCLIC DI-GMP PHOSPHODIESTERASE PDEF"/>
    <property type="match status" value="1"/>
</dbReference>
<dbReference type="AlphaFoldDB" id="T0ZNA3"/>
<dbReference type="SMART" id="SM00052">
    <property type="entry name" value="EAL"/>
    <property type="match status" value="1"/>
</dbReference>
<accession>T0ZNA3</accession>
<gene>
    <name evidence="2" type="ORF">B1A_13649</name>
</gene>
<dbReference type="PROSITE" id="PS50883">
    <property type="entry name" value="EAL"/>
    <property type="match status" value="1"/>
</dbReference>
<dbReference type="GO" id="GO:0071111">
    <property type="term" value="F:cyclic-guanylate-specific phosphodiesterase activity"/>
    <property type="evidence" value="ECO:0007669"/>
    <property type="project" value="InterPro"/>
</dbReference>
<reference evidence="2" key="2">
    <citation type="journal article" date="2014" name="ISME J.">
        <title>Microbial stratification in low pH oxic and suboxic macroscopic growths along an acid mine drainage.</title>
        <authorList>
            <person name="Mendez-Garcia C."/>
            <person name="Mesa V."/>
            <person name="Sprenger R.R."/>
            <person name="Richter M."/>
            <person name="Diez M.S."/>
            <person name="Solano J."/>
            <person name="Bargiela R."/>
            <person name="Golyshina O.V."/>
            <person name="Manteca A."/>
            <person name="Ramos J.L."/>
            <person name="Gallego J.R."/>
            <person name="Llorente I."/>
            <person name="Martins Dos Santos V.A."/>
            <person name="Jensen O.N."/>
            <person name="Pelaez A.I."/>
            <person name="Sanchez J."/>
            <person name="Ferrer M."/>
        </authorList>
    </citation>
    <scope>NUCLEOTIDE SEQUENCE</scope>
</reference>
<sequence>MTNIEDSIKKVLAIKSLGISLSLDDFGSGYSSVFYLKKLPLDQLKIDQTFVQNVLIDQNDAALVKSIIDLAHNFSLEIIAEGVETEEQRVFLINHGCHAHQGYLFSEPVAEESFVQLSYLKKKFPNRP</sequence>
<dbReference type="CDD" id="cd01948">
    <property type="entry name" value="EAL"/>
    <property type="match status" value="1"/>
</dbReference>
<name>T0ZNA3_9ZZZZ</name>
<organism evidence="2">
    <name type="scientific">mine drainage metagenome</name>
    <dbReference type="NCBI Taxonomy" id="410659"/>
    <lineage>
        <taxon>unclassified sequences</taxon>
        <taxon>metagenomes</taxon>
        <taxon>ecological metagenomes</taxon>
    </lineage>
</organism>
<dbReference type="PANTHER" id="PTHR33121:SF79">
    <property type="entry name" value="CYCLIC DI-GMP PHOSPHODIESTERASE PDED-RELATED"/>
    <property type="match status" value="1"/>
</dbReference>
<dbReference type="Pfam" id="PF00563">
    <property type="entry name" value="EAL"/>
    <property type="match status" value="1"/>
</dbReference>
<dbReference type="Gene3D" id="3.20.20.450">
    <property type="entry name" value="EAL domain"/>
    <property type="match status" value="1"/>
</dbReference>
<evidence type="ECO:0000313" key="2">
    <source>
        <dbReference type="EMBL" id="EQD49841.1"/>
    </source>
</evidence>
<dbReference type="InterPro" id="IPR050706">
    <property type="entry name" value="Cyclic-di-GMP_PDE-like"/>
</dbReference>
<dbReference type="InterPro" id="IPR001633">
    <property type="entry name" value="EAL_dom"/>
</dbReference>
<proteinExistence type="predicted"/>
<dbReference type="SUPFAM" id="SSF141868">
    <property type="entry name" value="EAL domain-like"/>
    <property type="match status" value="1"/>
</dbReference>
<reference evidence="2" key="1">
    <citation type="submission" date="2013-08" db="EMBL/GenBank/DDBJ databases">
        <authorList>
            <person name="Mendez C."/>
            <person name="Richter M."/>
            <person name="Ferrer M."/>
            <person name="Sanchez J."/>
        </authorList>
    </citation>
    <scope>NUCLEOTIDE SEQUENCE</scope>
</reference>
<evidence type="ECO:0000259" key="1">
    <source>
        <dbReference type="PROSITE" id="PS50883"/>
    </source>
</evidence>
<dbReference type="EMBL" id="AUZX01009996">
    <property type="protein sequence ID" value="EQD49841.1"/>
    <property type="molecule type" value="Genomic_DNA"/>
</dbReference>
<dbReference type="InterPro" id="IPR035919">
    <property type="entry name" value="EAL_sf"/>
</dbReference>